<sequence>MPKRILPLTDAQCRQAKYGGDGGNRLRDGAGLFQELRPSGGLTWYHPPPNSHTPEMRFASCHQIHGDHAVKYTKVLAAAACLISAACTTPAPSTGRQMSTYDSDTEYTVEYVADGFTLMVNYRYPQFFVRSSAAQAACKSALTSVANSLAERRQRQLEPVNEQRIQVATSRAWSGKFASCSASAPMAWKR</sequence>
<accession>H1SDY1</accession>
<protein>
    <submittedName>
        <fullName evidence="1">Uncharacterized protein</fullName>
    </submittedName>
</protein>
<dbReference type="EMBL" id="AHJE01000098">
    <property type="protein sequence ID" value="EHP39240.1"/>
    <property type="molecule type" value="Genomic_DNA"/>
</dbReference>
<gene>
    <name evidence="1" type="ORF">OR16_32378</name>
</gene>
<comment type="caution">
    <text evidence="1">The sequence shown here is derived from an EMBL/GenBank/DDBJ whole genome shotgun (WGS) entry which is preliminary data.</text>
</comment>
<name>H1SDY1_9BURK</name>
<proteinExistence type="predicted"/>
<dbReference type="AlphaFoldDB" id="H1SDY1"/>
<dbReference type="PATRIC" id="fig|1127483.3.peg.6456"/>
<dbReference type="Proteomes" id="UP000005808">
    <property type="component" value="Unassembled WGS sequence"/>
</dbReference>
<evidence type="ECO:0000313" key="1">
    <source>
        <dbReference type="EMBL" id="EHP39240.1"/>
    </source>
</evidence>
<reference evidence="1 2" key="1">
    <citation type="journal article" date="2012" name="J. Bacteriol.">
        <title>De Novo Genome Project of Cupriavidus basilensis OR16.</title>
        <authorList>
            <person name="Cserhati M."/>
            <person name="Kriszt B."/>
            <person name="Szoboszlay S."/>
            <person name="Toth A."/>
            <person name="Szabo I."/>
            <person name="Tancsics A."/>
            <person name="Nagy I."/>
            <person name="Horvath B."/>
            <person name="Nagy I."/>
            <person name="Kukolya J."/>
        </authorList>
    </citation>
    <scope>NUCLEOTIDE SEQUENCE [LARGE SCALE GENOMIC DNA]</scope>
    <source>
        <strain evidence="1 2">OR16</strain>
    </source>
</reference>
<organism evidence="1 2">
    <name type="scientific">Cupriavidus basilensis OR16</name>
    <dbReference type="NCBI Taxonomy" id="1127483"/>
    <lineage>
        <taxon>Bacteria</taxon>
        <taxon>Pseudomonadati</taxon>
        <taxon>Pseudomonadota</taxon>
        <taxon>Betaproteobacteria</taxon>
        <taxon>Burkholderiales</taxon>
        <taxon>Burkholderiaceae</taxon>
        <taxon>Cupriavidus</taxon>
    </lineage>
</organism>
<evidence type="ECO:0000313" key="2">
    <source>
        <dbReference type="Proteomes" id="UP000005808"/>
    </source>
</evidence>